<evidence type="ECO:0000313" key="2">
    <source>
        <dbReference type="EMBL" id="SMX94098.1"/>
    </source>
</evidence>
<organism evidence="2 3">
    <name type="scientific">Brevibacterium linens ATCC 9172</name>
    <dbReference type="NCBI Taxonomy" id="1255617"/>
    <lineage>
        <taxon>Bacteria</taxon>
        <taxon>Bacillati</taxon>
        <taxon>Actinomycetota</taxon>
        <taxon>Actinomycetes</taxon>
        <taxon>Micrococcales</taxon>
        <taxon>Brevibacteriaceae</taxon>
        <taxon>Brevibacterium</taxon>
    </lineage>
</organism>
<dbReference type="AlphaFoldDB" id="A0A2H1K3F6"/>
<reference evidence="2 3" key="1">
    <citation type="submission" date="2017-03" db="EMBL/GenBank/DDBJ databases">
        <authorList>
            <person name="Afonso C.L."/>
            <person name="Miller P.J."/>
            <person name="Scott M.A."/>
            <person name="Spackman E."/>
            <person name="Goraichik I."/>
            <person name="Dimitrov K.M."/>
            <person name="Suarez D.L."/>
            <person name="Swayne D.E."/>
        </authorList>
    </citation>
    <scope>NUCLEOTIDE SEQUENCE [LARGE SCALE GENOMIC DNA]</scope>
    <source>
        <strain evidence="2 3">ATCC 9172</strain>
    </source>
</reference>
<dbReference type="Pfam" id="PF11066">
    <property type="entry name" value="DUF2867"/>
    <property type="match status" value="1"/>
</dbReference>
<dbReference type="InterPro" id="IPR016040">
    <property type="entry name" value="NAD(P)-bd_dom"/>
</dbReference>
<sequence>MNRPTKRSTPHHSESLGDEVIRQTRTPRRVLVLGATGYIGGRLVPRLLQAGHEVRVGVRRPEKLKQVPWSDDVDVRTVDLDTGRGLSDSLTGIDTAYYLVHSMGSGGDFEAAESAAATRFADEAAGSGVGRVVYLGGLHPEGRELSKHMRSRATVGRILLDSEVDAIVFNAGIIIGSGSASFEMIRHLALTLRWMPAPDWVANRVEPLSVRDALYYLLSAADVDGRVNESFDIGSRQILTYADVMRTFASVAGLKPRHVLALPLPAPTLSGIWVGLVTPLPFRLTLPLVQSLQEDAVATSHAIDEVIPPPESGLIRFDDAVRLALRREVEGAVDTNWDADAGELDEAASPLPNDPQWAGRRICTDERAATIPGLSAADVWPVIEGIGGAQGWYSWPLAWKVRGIWDKAVGGAGLNRGRRLPDSLRIGDPVDWWRVEQLERNSRLLLRAEMKVSGHAWLEFTLTDSADGCEYHQTATFIPTGVRGRLYWALVAPFHRFIFPAMAKNIAAEARRRVRA</sequence>
<accession>A0A2H1K3F6</accession>
<name>A0A2H1K3F6_BRELN</name>
<proteinExistence type="predicted"/>
<dbReference type="PANTHER" id="PTHR48079:SF6">
    <property type="entry name" value="NAD(P)-BINDING DOMAIN-CONTAINING PROTEIN-RELATED"/>
    <property type="match status" value="1"/>
</dbReference>
<evidence type="ECO:0000259" key="1">
    <source>
        <dbReference type="Pfam" id="PF13460"/>
    </source>
</evidence>
<dbReference type="InterPro" id="IPR051783">
    <property type="entry name" value="NAD(P)-dependent_oxidoreduct"/>
</dbReference>
<dbReference type="PANTHER" id="PTHR48079">
    <property type="entry name" value="PROTEIN YEEZ"/>
    <property type="match status" value="1"/>
</dbReference>
<dbReference type="SUPFAM" id="SSF51735">
    <property type="entry name" value="NAD(P)-binding Rossmann-fold domains"/>
    <property type="match status" value="1"/>
</dbReference>
<gene>
    <name evidence="2" type="ORF">BLIN9172_02763</name>
</gene>
<dbReference type="Pfam" id="PF13460">
    <property type="entry name" value="NAD_binding_10"/>
    <property type="match status" value="1"/>
</dbReference>
<dbReference type="SUPFAM" id="SSF55961">
    <property type="entry name" value="Bet v1-like"/>
    <property type="match status" value="1"/>
</dbReference>
<dbReference type="GO" id="GO:0004029">
    <property type="term" value="F:aldehyde dehydrogenase (NAD+) activity"/>
    <property type="evidence" value="ECO:0007669"/>
    <property type="project" value="TreeGrafter"/>
</dbReference>
<dbReference type="InterPro" id="IPR036291">
    <property type="entry name" value="NAD(P)-bd_dom_sf"/>
</dbReference>
<feature type="domain" description="NAD(P)-binding" evidence="1">
    <location>
        <begin position="34"/>
        <end position="141"/>
    </location>
</feature>
<dbReference type="RefSeq" id="WP_101555566.1">
    <property type="nucleotide sequence ID" value="NZ_FXYY01000020.1"/>
</dbReference>
<dbReference type="Proteomes" id="UP000234641">
    <property type="component" value="Unassembled WGS sequence"/>
</dbReference>
<dbReference type="EMBL" id="FXYY01000020">
    <property type="protein sequence ID" value="SMX94098.1"/>
    <property type="molecule type" value="Genomic_DNA"/>
</dbReference>
<dbReference type="GO" id="GO:0005737">
    <property type="term" value="C:cytoplasm"/>
    <property type="evidence" value="ECO:0007669"/>
    <property type="project" value="TreeGrafter"/>
</dbReference>
<dbReference type="Gene3D" id="3.40.50.720">
    <property type="entry name" value="NAD(P)-binding Rossmann-like Domain"/>
    <property type="match status" value="1"/>
</dbReference>
<protein>
    <submittedName>
        <fullName evidence="2">Uncharacterized conserved protein YbjT, contains NAD(P)-binding and DUF2867 domains</fullName>
    </submittedName>
</protein>
<dbReference type="InterPro" id="IPR021295">
    <property type="entry name" value="DUF2867"/>
</dbReference>
<evidence type="ECO:0000313" key="3">
    <source>
        <dbReference type="Proteomes" id="UP000234641"/>
    </source>
</evidence>